<dbReference type="GO" id="GO:0048471">
    <property type="term" value="C:perinuclear region of cytoplasm"/>
    <property type="evidence" value="ECO:0007669"/>
    <property type="project" value="TreeGrafter"/>
</dbReference>
<dbReference type="GO" id="GO:0006874">
    <property type="term" value="P:intracellular calcium ion homeostasis"/>
    <property type="evidence" value="ECO:0007669"/>
    <property type="project" value="TreeGrafter"/>
</dbReference>
<dbReference type="Pfam" id="PF25127">
    <property type="entry name" value="DUF7819"/>
    <property type="match status" value="1"/>
</dbReference>
<feature type="compositionally biased region" description="Basic residues" evidence="1">
    <location>
        <begin position="350"/>
        <end position="383"/>
    </location>
</feature>
<dbReference type="SMART" id="SM00582">
    <property type="entry name" value="RPR"/>
    <property type="match status" value="1"/>
</dbReference>
<dbReference type="PANTHER" id="PTHR12323">
    <property type="entry name" value="SR-RELATED CTD ASSOCIATED FACTOR 6"/>
    <property type="match status" value="1"/>
</dbReference>
<keyword evidence="4" id="KW-1185">Reference proteome</keyword>
<dbReference type="InterPro" id="IPR006569">
    <property type="entry name" value="CID_dom"/>
</dbReference>
<dbReference type="STRING" id="86630.A0A367J3Z3"/>
<proteinExistence type="predicted"/>
<reference evidence="3 4" key="1">
    <citation type="journal article" date="2018" name="G3 (Bethesda)">
        <title>Phylogenetic and Phylogenomic Definition of Rhizopus Species.</title>
        <authorList>
            <person name="Gryganskyi A.P."/>
            <person name="Golan J."/>
            <person name="Dolatabadi S."/>
            <person name="Mondo S."/>
            <person name="Robb S."/>
            <person name="Idnurm A."/>
            <person name="Muszewska A."/>
            <person name="Steczkiewicz K."/>
            <person name="Masonjones S."/>
            <person name="Liao H.L."/>
            <person name="Gajdeczka M.T."/>
            <person name="Anike F."/>
            <person name="Vuek A."/>
            <person name="Anishchenko I.M."/>
            <person name="Voigt K."/>
            <person name="de Hoog G.S."/>
            <person name="Smith M.E."/>
            <person name="Heitman J."/>
            <person name="Vilgalys R."/>
            <person name="Stajich J.E."/>
        </authorList>
    </citation>
    <scope>NUCLEOTIDE SEQUENCE [LARGE SCALE GENOMIC DNA]</scope>
    <source>
        <strain evidence="3 4">CBS 357.93</strain>
    </source>
</reference>
<feature type="domain" description="CID" evidence="2">
    <location>
        <begin position="30"/>
        <end position="170"/>
    </location>
</feature>
<protein>
    <recommendedName>
        <fullName evidence="2">CID domain-containing protein</fullName>
    </recommendedName>
</protein>
<evidence type="ECO:0000259" key="2">
    <source>
        <dbReference type="PROSITE" id="PS51391"/>
    </source>
</evidence>
<dbReference type="Gene3D" id="1.25.40.90">
    <property type="match status" value="1"/>
</dbReference>
<feature type="compositionally biased region" description="Basic residues" evidence="1">
    <location>
        <begin position="307"/>
        <end position="322"/>
    </location>
</feature>
<evidence type="ECO:0000313" key="4">
    <source>
        <dbReference type="Proteomes" id="UP000252139"/>
    </source>
</evidence>
<dbReference type="InterPro" id="IPR008942">
    <property type="entry name" value="ENTH_VHS"/>
</dbReference>
<dbReference type="InterPro" id="IPR056721">
    <property type="entry name" value="DUF7819"/>
</dbReference>
<accession>A0A367J3Z3</accession>
<gene>
    <name evidence="3" type="ORF">CU097_006772</name>
</gene>
<feature type="compositionally biased region" description="Basic and acidic residues" evidence="1">
    <location>
        <begin position="292"/>
        <end position="306"/>
    </location>
</feature>
<dbReference type="OrthoDB" id="21470at2759"/>
<comment type="caution">
    <text evidence="3">The sequence shown here is derived from an EMBL/GenBank/DDBJ whole genome shotgun (WGS) entry which is preliminary data.</text>
</comment>
<dbReference type="EMBL" id="PJQL01002334">
    <property type="protein sequence ID" value="RCH84559.1"/>
    <property type="molecule type" value="Genomic_DNA"/>
</dbReference>
<organism evidence="3 4">
    <name type="scientific">Rhizopus azygosporus</name>
    <name type="common">Rhizopus microsporus var. azygosporus</name>
    <dbReference type="NCBI Taxonomy" id="86630"/>
    <lineage>
        <taxon>Eukaryota</taxon>
        <taxon>Fungi</taxon>
        <taxon>Fungi incertae sedis</taxon>
        <taxon>Mucoromycota</taxon>
        <taxon>Mucoromycotina</taxon>
        <taxon>Mucoromycetes</taxon>
        <taxon>Mucorales</taxon>
        <taxon>Mucorineae</taxon>
        <taxon>Rhizopodaceae</taxon>
        <taxon>Rhizopus</taxon>
    </lineage>
</organism>
<dbReference type="Pfam" id="PF04818">
    <property type="entry name" value="CID"/>
    <property type="match status" value="1"/>
</dbReference>
<dbReference type="PANTHER" id="PTHR12323:SF0">
    <property type="entry name" value="CALCIUM HOMEOSTASIS ENDOPLASMIC RETICULUM PROTEIN"/>
    <property type="match status" value="1"/>
</dbReference>
<feature type="compositionally biased region" description="Basic residues" evidence="1">
    <location>
        <begin position="390"/>
        <end position="402"/>
    </location>
</feature>
<feature type="region of interest" description="Disordered" evidence="1">
    <location>
        <begin position="292"/>
        <end position="431"/>
    </location>
</feature>
<dbReference type="AlphaFoldDB" id="A0A367J3Z3"/>
<dbReference type="PROSITE" id="PS51391">
    <property type="entry name" value="CID"/>
    <property type="match status" value="1"/>
</dbReference>
<evidence type="ECO:0000256" key="1">
    <source>
        <dbReference type="SAM" id="MobiDB-lite"/>
    </source>
</evidence>
<dbReference type="Proteomes" id="UP000252139">
    <property type="component" value="Unassembled WGS sequence"/>
</dbReference>
<name>A0A367J3Z3_RHIAZ</name>
<evidence type="ECO:0000313" key="3">
    <source>
        <dbReference type="EMBL" id="RCH84559.1"/>
    </source>
</evidence>
<sequence length="466" mass="54551">MLHNLMAENDALKPSACFQKMCQVMMNEGLNKQQVEDFRLILHMLLLESSRHNIEAGKTWILEKCTSPNQVSALMEYLLSLSRSTTAREERLHLIYLLNDVLYHASRRKLFWIRDTIFPLLVPLLKLAYEAAETDEHRAKVTKCITFWSDRDIFDEASIAYMRQVIVQPALISQPAIPNVPNDSPSLPPKVQMVSPSKPYYELPAGLMTLVQHHVYYKPINPSTIKVPFPPPEPTKEVLDAIQEFYSGLDLLTKEVDPIFDDKVSQIIDPQGWQKGYLDNYYEKTIAQRKEWEEKQRQKEEEAERDRRRHSDHRTKRSRSRGRSPTYRSRSRDYHRSRSPSYSSYDSRGRSRSYTRRKRSRSRTRYRSRSPYRSLSRRHRHYSRSPPPSYHHRSPQQHHHKPVPTPVVPVVPTSSFNVPPPPPKHLGLGNQTMDEFAAFRRNKSESYSRREPPPPLICYKCGKVGH</sequence>